<keyword evidence="1" id="KW-0614">Plasmid</keyword>
<proteinExistence type="predicted"/>
<organism evidence="1 2">
    <name type="scientific">Pseudomonas syringae pv. maculicola str. ES4326</name>
    <dbReference type="NCBI Taxonomy" id="629265"/>
    <lineage>
        <taxon>Bacteria</taxon>
        <taxon>Pseudomonadati</taxon>
        <taxon>Pseudomonadota</taxon>
        <taxon>Gammaproteobacteria</taxon>
        <taxon>Pseudomonadales</taxon>
        <taxon>Pseudomonadaceae</taxon>
        <taxon>Pseudomonas</taxon>
    </lineage>
</organism>
<accession>A0A8T8CAU1</accession>
<evidence type="ECO:0000313" key="2">
    <source>
        <dbReference type="Proteomes" id="UP000003811"/>
    </source>
</evidence>
<dbReference type="Proteomes" id="UP000003811">
    <property type="component" value="Plasmid pPma4326F"/>
</dbReference>
<name>A0A8T8CAU1_PSEYM</name>
<dbReference type="AlphaFoldDB" id="A0A8T8CAU1"/>
<geneLocation type="plasmid" evidence="1 2">
    <name>pPma4326F</name>
</geneLocation>
<evidence type="ECO:0000313" key="1">
    <source>
        <dbReference type="EMBL" id="QHF00773.1"/>
    </source>
</evidence>
<dbReference type="EMBL" id="CP047261">
    <property type="protein sequence ID" value="QHF00773.1"/>
    <property type="molecule type" value="Genomic_DNA"/>
</dbReference>
<gene>
    <name evidence="1" type="ORF">PMA4326_029360</name>
</gene>
<protein>
    <submittedName>
        <fullName evidence="1">Uncharacterized protein</fullName>
    </submittedName>
</protein>
<reference evidence="1 2" key="1">
    <citation type="journal article" date="2011" name="PLoS Pathog.">
        <title>Dynamic evolution of pathogenicity revealed by sequencing and comparative genomics of 19 Pseudomonas syringae isolates.</title>
        <authorList>
            <person name="Baltrus D.A."/>
            <person name="Nishimura M.T."/>
            <person name="Romanchuk A."/>
            <person name="Chang J.H."/>
            <person name="Mukhtar M.S."/>
            <person name="Cherkis K."/>
            <person name="Roach J."/>
            <person name="Grant S.R."/>
            <person name="Jones C.D."/>
            <person name="Dangl J.L."/>
        </authorList>
    </citation>
    <scope>NUCLEOTIDE SEQUENCE [LARGE SCALE GENOMIC DNA]</scope>
    <source>
        <strain evidence="1 2">ES4326</strain>
    </source>
</reference>
<sequence length="69" mass="7864">MKAITRVDAALDLFWIGIVLRTYHEAQAARFSRLAERLALAAVEHPRIDYVSHQALRHKLEADLLQGKV</sequence>